<keyword evidence="5" id="KW-1185">Reference proteome</keyword>
<dbReference type="Proteomes" id="UP001596548">
    <property type="component" value="Unassembled WGS sequence"/>
</dbReference>
<dbReference type="CDD" id="cd07043">
    <property type="entry name" value="STAS_anti-anti-sigma_factors"/>
    <property type="match status" value="1"/>
</dbReference>
<dbReference type="NCBIfam" id="TIGR00377">
    <property type="entry name" value="ant_ant_sig"/>
    <property type="match status" value="1"/>
</dbReference>
<evidence type="ECO:0000313" key="4">
    <source>
        <dbReference type="EMBL" id="MFC7272369.1"/>
    </source>
</evidence>
<reference evidence="5" key="1">
    <citation type="journal article" date="2019" name="Int. J. Syst. Evol. Microbiol.">
        <title>The Global Catalogue of Microorganisms (GCM) 10K type strain sequencing project: providing services to taxonomists for standard genome sequencing and annotation.</title>
        <authorList>
            <consortium name="The Broad Institute Genomics Platform"/>
            <consortium name="The Broad Institute Genome Sequencing Center for Infectious Disease"/>
            <person name="Wu L."/>
            <person name="Ma J."/>
        </authorList>
    </citation>
    <scope>NUCLEOTIDE SEQUENCE [LARGE SCALE GENOMIC DNA]</scope>
    <source>
        <strain evidence="5">XZYJT-10</strain>
    </source>
</reference>
<dbReference type="InterPro" id="IPR003658">
    <property type="entry name" value="Anti-sigma_ant"/>
</dbReference>
<dbReference type="PROSITE" id="PS50801">
    <property type="entry name" value="STAS"/>
    <property type="match status" value="1"/>
</dbReference>
<dbReference type="InterPro" id="IPR058548">
    <property type="entry name" value="MlaB-like_STAS"/>
</dbReference>
<dbReference type="Pfam" id="PF13466">
    <property type="entry name" value="STAS_2"/>
    <property type="match status" value="1"/>
</dbReference>
<dbReference type="InterPro" id="IPR002645">
    <property type="entry name" value="STAS_dom"/>
</dbReference>
<evidence type="ECO:0000259" key="3">
    <source>
        <dbReference type="PROSITE" id="PS50801"/>
    </source>
</evidence>
<accession>A0ABW2HKM0</accession>
<dbReference type="EMBL" id="JBHTBJ010000001">
    <property type="protein sequence ID" value="MFC7272369.1"/>
    <property type="molecule type" value="Genomic_DNA"/>
</dbReference>
<comment type="similarity">
    <text evidence="1 2">Belongs to the anti-sigma-factor antagonist family.</text>
</comment>
<dbReference type="InterPro" id="IPR036513">
    <property type="entry name" value="STAS_dom_sf"/>
</dbReference>
<dbReference type="Gene3D" id="3.30.750.24">
    <property type="entry name" value="STAS domain"/>
    <property type="match status" value="1"/>
</dbReference>
<evidence type="ECO:0000256" key="2">
    <source>
        <dbReference type="RuleBase" id="RU003749"/>
    </source>
</evidence>
<protein>
    <recommendedName>
        <fullName evidence="2">Anti-sigma factor antagonist</fullName>
    </recommendedName>
</protein>
<evidence type="ECO:0000256" key="1">
    <source>
        <dbReference type="ARBA" id="ARBA00009013"/>
    </source>
</evidence>
<dbReference type="SUPFAM" id="SSF52091">
    <property type="entry name" value="SpoIIaa-like"/>
    <property type="match status" value="1"/>
</dbReference>
<proteinExistence type="inferred from homology"/>
<dbReference type="PANTHER" id="PTHR33495:SF2">
    <property type="entry name" value="ANTI-SIGMA FACTOR ANTAGONIST TM_1081-RELATED"/>
    <property type="match status" value="1"/>
</dbReference>
<dbReference type="PANTHER" id="PTHR33495">
    <property type="entry name" value="ANTI-SIGMA FACTOR ANTAGONIST TM_1081-RELATED-RELATED"/>
    <property type="match status" value="1"/>
</dbReference>
<gene>
    <name evidence="4" type="ORF">ACFQS1_00120</name>
</gene>
<dbReference type="RefSeq" id="WP_378963758.1">
    <property type="nucleotide sequence ID" value="NZ_JBHTBJ010000001.1"/>
</dbReference>
<name>A0ABW2HKM0_9ACTN</name>
<organism evidence="4 5">
    <name type="scientific">Paractinoplanes rhizophilus</name>
    <dbReference type="NCBI Taxonomy" id="1416877"/>
    <lineage>
        <taxon>Bacteria</taxon>
        <taxon>Bacillati</taxon>
        <taxon>Actinomycetota</taxon>
        <taxon>Actinomycetes</taxon>
        <taxon>Micromonosporales</taxon>
        <taxon>Micromonosporaceae</taxon>
        <taxon>Paractinoplanes</taxon>
    </lineage>
</organism>
<feature type="domain" description="STAS" evidence="3">
    <location>
        <begin position="1"/>
        <end position="87"/>
    </location>
</feature>
<evidence type="ECO:0000313" key="5">
    <source>
        <dbReference type="Proteomes" id="UP001596548"/>
    </source>
</evidence>
<comment type="caution">
    <text evidence="4">The sequence shown here is derived from an EMBL/GenBank/DDBJ whole genome shotgun (WGS) entry which is preliminary data.</text>
</comment>
<sequence>MTTVRLRGEVDMATAAALERTLVRAIDPGSDLVVDVGELTFIDAAGLRALGRVDERMREHGRRLRLAGATPQLRRMLGVLGLHDLAP</sequence>